<dbReference type="Proteomes" id="UP000183200">
    <property type="component" value="Unassembled WGS sequence"/>
</dbReference>
<proteinExistence type="predicted"/>
<gene>
    <name evidence="1" type="ORF">SAMN05421820_103438</name>
</gene>
<organism evidence="1 2">
    <name type="scientific">Pedobacter steynii</name>
    <dbReference type="NCBI Taxonomy" id="430522"/>
    <lineage>
        <taxon>Bacteria</taxon>
        <taxon>Pseudomonadati</taxon>
        <taxon>Bacteroidota</taxon>
        <taxon>Sphingobacteriia</taxon>
        <taxon>Sphingobacteriales</taxon>
        <taxon>Sphingobacteriaceae</taxon>
        <taxon>Pedobacter</taxon>
    </lineage>
</organism>
<dbReference type="AlphaFoldDB" id="A0A1G9S2G2"/>
<name>A0A1G9S2G2_9SPHI</name>
<protein>
    <submittedName>
        <fullName evidence="1">Uncharacterized protein</fullName>
    </submittedName>
</protein>
<evidence type="ECO:0000313" key="2">
    <source>
        <dbReference type="Proteomes" id="UP000183200"/>
    </source>
</evidence>
<sequence>MLNYYFLILHGPMKPSLSYRSPNEMNIKDHDSFITIKKQIYSDENQENRSILR</sequence>
<dbReference type="EMBL" id="FNGY01000003">
    <property type="protein sequence ID" value="SDM29460.1"/>
    <property type="molecule type" value="Genomic_DNA"/>
</dbReference>
<reference evidence="2" key="1">
    <citation type="submission" date="2016-10" db="EMBL/GenBank/DDBJ databases">
        <authorList>
            <person name="Varghese N."/>
            <person name="Submissions S."/>
        </authorList>
    </citation>
    <scope>NUCLEOTIDE SEQUENCE [LARGE SCALE GENOMIC DNA]</scope>
    <source>
        <strain evidence="2">DSM 19110</strain>
    </source>
</reference>
<accession>A0A1G9S2G2</accession>
<keyword evidence="2" id="KW-1185">Reference proteome</keyword>
<evidence type="ECO:0000313" key="1">
    <source>
        <dbReference type="EMBL" id="SDM29460.1"/>
    </source>
</evidence>